<dbReference type="OrthoDB" id="9974421at2759"/>
<reference evidence="5" key="1">
    <citation type="submission" date="2021-06" db="EMBL/GenBank/DDBJ databases">
        <authorList>
            <person name="Hodson N. C."/>
            <person name="Mongue J. A."/>
            <person name="Jaron S. K."/>
        </authorList>
    </citation>
    <scope>NUCLEOTIDE SEQUENCE</scope>
</reference>
<dbReference type="AlphaFoldDB" id="A0A8J2IYE2"/>
<keyword evidence="6" id="KW-1185">Reference proteome</keyword>
<feature type="non-terminal residue" evidence="5">
    <location>
        <position position="1"/>
    </location>
</feature>
<keyword evidence="1" id="KW-0442">Lipid degradation</keyword>
<dbReference type="InterPro" id="IPR000073">
    <property type="entry name" value="AB_hydrolase_1"/>
</dbReference>
<dbReference type="Pfam" id="PF00561">
    <property type="entry name" value="Abhydrolase_1"/>
    <property type="match status" value="1"/>
</dbReference>
<comment type="caution">
    <text evidence="5">The sequence shown here is derived from an EMBL/GenBank/DDBJ whole genome shotgun (WGS) entry which is preliminary data.</text>
</comment>
<protein>
    <recommendedName>
        <fullName evidence="4">AB hydrolase-1 domain-containing protein</fullName>
    </recommendedName>
</protein>
<organism evidence="5 6">
    <name type="scientific">Allacma fusca</name>
    <dbReference type="NCBI Taxonomy" id="39272"/>
    <lineage>
        <taxon>Eukaryota</taxon>
        <taxon>Metazoa</taxon>
        <taxon>Ecdysozoa</taxon>
        <taxon>Arthropoda</taxon>
        <taxon>Hexapoda</taxon>
        <taxon>Collembola</taxon>
        <taxon>Symphypleona</taxon>
        <taxon>Sminthuridae</taxon>
        <taxon>Allacma</taxon>
    </lineage>
</organism>
<dbReference type="GO" id="GO:0016042">
    <property type="term" value="P:lipid catabolic process"/>
    <property type="evidence" value="ECO:0007669"/>
    <property type="project" value="UniProtKB-KW"/>
</dbReference>
<keyword evidence="3" id="KW-0812">Transmembrane</keyword>
<feature type="transmembrane region" description="Helical" evidence="3">
    <location>
        <begin position="72"/>
        <end position="92"/>
    </location>
</feature>
<feature type="domain" description="AB hydrolase-1" evidence="4">
    <location>
        <begin position="2"/>
        <end position="64"/>
    </location>
</feature>
<sequence length="94" mass="10683">YHEMGLYDIPAVIDLILTTTGKKKLNYIAHSMGTTMFFIAMDRHRDLQSKVHKMVALSPVAYLSHVKTPMGILSLIPSVAFTVDILLFCLIYRR</sequence>
<evidence type="ECO:0000256" key="1">
    <source>
        <dbReference type="ARBA" id="ARBA00022963"/>
    </source>
</evidence>
<dbReference type="EMBL" id="CAJVCH010001257">
    <property type="protein sequence ID" value="CAG7637617.1"/>
    <property type="molecule type" value="Genomic_DNA"/>
</dbReference>
<evidence type="ECO:0000313" key="5">
    <source>
        <dbReference type="EMBL" id="CAG7637617.1"/>
    </source>
</evidence>
<evidence type="ECO:0000259" key="4">
    <source>
        <dbReference type="Pfam" id="PF00561"/>
    </source>
</evidence>
<dbReference type="Proteomes" id="UP000708208">
    <property type="component" value="Unassembled WGS sequence"/>
</dbReference>
<keyword evidence="2" id="KW-0443">Lipid metabolism</keyword>
<name>A0A8J2IYE2_9HEXA</name>
<keyword evidence="3" id="KW-1133">Transmembrane helix</keyword>
<dbReference type="PANTHER" id="PTHR11005">
    <property type="entry name" value="LYSOSOMAL ACID LIPASE-RELATED"/>
    <property type="match status" value="1"/>
</dbReference>
<evidence type="ECO:0000256" key="3">
    <source>
        <dbReference type="SAM" id="Phobius"/>
    </source>
</evidence>
<evidence type="ECO:0000313" key="6">
    <source>
        <dbReference type="Proteomes" id="UP000708208"/>
    </source>
</evidence>
<keyword evidence="3" id="KW-0472">Membrane</keyword>
<evidence type="ECO:0000256" key="2">
    <source>
        <dbReference type="ARBA" id="ARBA00023098"/>
    </source>
</evidence>
<gene>
    <name evidence="5" type="ORF">AFUS01_LOCUS304</name>
</gene>
<accession>A0A8J2IYE2</accession>
<proteinExistence type="predicted"/>